<keyword evidence="2 4" id="KW-0863">Zinc-finger</keyword>
<dbReference type="InterPro" id="IPR051140">
    <property type="entry name" value="GATA_TF"/>
</dbReference>
<dbReference type="InterPro" id="IPR000679">
    <property type="entry name" value="Znf_GATA"/>
</dbReference>
<feature type="compositionally biased region" description="Low complexity" evidence="5">
    <location>
        <begin position="185"/>
        <end position="198"/>
    </location>
</feature>
<keyword evidence="1" id="KW-0479">Metal-binding</keyword>
<evidence type="ECO:0000256" key="4">
    <source>
        <dbReference type="PROSITE-ProRule" id="PRU00094"/>
    </source>
</evidence>
<dbReference type="GO" id="GO:0008270">
    <property type="term" value="F:zinc ion binding"/>
    <property type="evidence" value="ECO:0007669"/>
    <property type="project" value="UniProtKB-KW"/>
</dbReference>
<feature type="region of interest" description="Disordered" evidence="5">
    <location>
        <begin position="183"/>
        <end position="252"/>
    </location>
</feature>
<dbReference type="InterPro" id="IPR013088">
    <property type="entry name" value="Znf_NHR/GATA"/>
</dbReference>
<dbReference type="GO" id="GO:0006355">
    <property type="term" value="P:regulation of DNA-templated transcription"/>
    <property type="evidence" value="ECO:0007669"/>
    <property type="project" value="InterPro"/>
</dbReference>
<sequence>MDLKFILSEQNPLVPDLGKITPVDKGTYQNVAFMPTQSGTAEVDAEVIKKLDQGFTSPCPVPRSIERINSSSSLRSLGEANQHFGEDADDHSTTEHRNWSIHDAALSLDLLRYQTNLDVTPMIEQTASAIHNGESLLRDENWNATVLALIDLTKSMRDTLTQATSAIDNESLETAGDRDTIIECSSSPGSSLKSKTVSTATSTRKSSVSTGKSTPSLSPKRAPKRKSATRGSSRCLHCGTSDTPEWRKGPDGDRSVCNACGLFFSKLVKKFGRDKAVVHMTRRREEGRTDDRKVPDRVE</sequence>
<dbReference type="SMART" id="SM00401">
    <property type="entry name" value="ZnF_GATA"/>
    <property type="match status" value="1"/>
</dbReference>
<evidence type="ECO:0000256" key="2">
    <source>
        <dbReference type="ARBA" id="ARBA00022771"/>
    </source>
</evidence>
<keyword evidence="3" id="KW-0862">Zinc</keyword>
<protein>
    <submittedName>
        <fullName evidence="7">CYFA0S03e06722g1_1</fullName>
    </submittedName>
</protein>
<dbReference type="PANTHER" id="PTHR45658">
    <property type="entry name" value="GATA TRANSCRIPTION FACTOR"/>
    <property type="match status" value="1"/>
</dbReference>
<evidence type="ECO:0000256" key="5">
    <source>
        <dbReference type="SAM" id="MobiDB-lite"/>
    </source>
</evidence>
<dbReference type="EMBL" id="LK052888">
    <property type="protein sequence ID" value="CDR39743.1"/>
    <property type="molecule type" value="Genomic_DNA"/>
</dbReference>
<dbReference type="PROSITE" id="PS50114">
    <property type="entry name" value="GATA_ZN_FINGER_2"/>
    <property type="match status" value="1"/>
</dbReference>
<accession>A0A061AWF8</accession>
<dbReference type="GO" id="GO:0043565">
    <property type="term" value="F:sequence-specific DNA binding"/>
    <property type="evidence" value="ECO:0007669"/>
    <property type="project" value="InterPro"/>
</dbReference>
<dbReference type="AlphaFoldDB" id="A0A061AWF8"/>
<dbReference type="VEuPathDB" id="FungiDB:BON22_1569"/>
<dbReference type="PROSITE" id="PS00344">
    <property type="entry name" value="GATA_ZN_FINGER_1"/>
    <property type="match status" value="1"/>
</dbReference>
<feature type="compositionally biased region" description="Polar residues" evidence="5">
    <location>
        <begin position="199"/>
        <end position="217"/>
    </location>
</feature>
<evidence type="ECO:0000256" key="1">
    <source>
        <dbReference type="ARBA" id="ARBA00022723"/>
    </source>
</evidence>
<gene>
    <name evidence="7" type="ORF">CYFA0S_03e06722g</name>
</gene>
<dbReference type="Pfam" id="PF00320">
    <property type="entry name" value="GATA"/>
    <property type="match status" value="1"/>
</dbReference>
<evidence type="ECO:0000259" key="6">
    <source>
        <dbReference type="PROSITE" id="PS50114"/>
    </source>
</evidence>
<evidence type="ECO:0000256" key="3">
    <source>
        <dbReference type="ARBA" id="ARBA00022833"/>
    </source>
</evidence>
<dbReference type="SUPFAM" id="SSF57716">
    <property type="entry name" value="Glucocorticoid receptor-like (DNA-binding domain)"/>
    <property type="match status" value="1"/>
</dbReference>
<dbReference type="Gene3D" id="3.30.50.10">
    <property type="entry name" value="Erythroid Transcription Factor GATA-1, subunit A"/>
    <property type="match status" value="1"/>
</dbReference>
<proteinExistence type="predicted"/>
<reference evidence="7" key="1">
    <citation type="journal article" date="2014" name="Genome Announc.">
        <title>Genome sequence of the yeast Cyberlindnera fabianii (Hansenula fabianii).</title>
        <authorList>
            <person name="Freel K.C."/>
            <person name="Sarilar V."/>
            <person name="Neuveglise C."/>
            <person name="Devillers H."/>
            <person name="Friedrich A."/>
            <person name="Schacherer J."/>
        </authorList>
    </citation>
    <scope>NUCLEOTIDE SEQUENCE</scope>
    <source>
        <strain evidence="7">YJS4271</strain>
    </source>
</reference>
<evidence type="ECO:0000313" key="7">
    <source>
        <dbReference type="EMBL" id="CDR39743.1"/>
    </source>
</evidence>
<dbReference type="CDD" id="cd00202">
    <property type="entry name" value="ZnF_GATA"/>
    <property type="match status" value="1"/>
</dbReference>
<feature type="domain" description="GATA-type" evidence="6">
    <location>
        <begin position="229"/>
        <end position="264"/>
    </location>
</feature>
<name>A0A061AWF8_CYBFA</name>
<dbReference type="OrthoDB" id="2162994at2759"/>
<organism evidence="7">
    <name type="scientific">Cyberlindnera fabianii</name>
    <name type="common">Yeast</name>
    <name type="synonym">Hansenula fabianii</name>
    <dbReference type="NCBI Taxonomy" id="36022"/>
    <lineage>
        <taxon>Eukaryota</taxon>
        <taxon>Fungi</taxon>
        <taxon>Dikarya</taxon>
        <taxon>Ascomycota</taxon>
        <taxon>Saccharomycotina</taxon>
        <taxon>Saccharomycetes</taxon>
        <taxon>Phaffomycetales</taxon>
        <taxon>Phaffomycetaceae</taxon>
        <taxon>Cyberlindnera</taxon>
    </lineage>
</organism>